<evidence type="ECO:0000313" key="1">
    <source>
        <dbReference type="EMBL" id="KAK4815938.1"/>
    </source>
</evidence>
<reference evidence="1 2" key="1">
    <citation type="journal article" date="2023" name="J. Hered.">
        <title>Chromosome-level genome of the wood stork (Mycteria americana) provides insight into avian chromosome evolution.</title>
        <authorList>
            <person name="Flamio R. Jr."/>
            <person name="Ramstad K.M."/>
        </authorList>
    </citation>
    <scope>NUCLEOTIDE SEQUENCE [LARGE SCALE GENOMIC DNA]</scope>
    <source>
        <strain evidence="1">JAX WOST 10</strain>
    </source>
</reference>
<gene>
    <name evidence="1" type="ORF">QYF61_010195</name>
</gene>
<organism evidence="1 2">
    <name type="scientific">Mycteria americana</name>
    <name type="common">Wood stork</name>
    <dbReference type="NCBI Taxonomy" id="33587"/>
    <lineage>
        <taxon>Eukaryota</taxon>
        <taxon>Metazoa</taxon>
        <taxon>Chordata</taxon>
        <taxon>Craniata</taxon>
        <taxon>Vertebrata</taxon>
        <taxon>Euteleostomi</taxon>
        <taxon>Archelosauria</taxon>
        <taxon>Archosauria</taxon>
        <taxon>Dinosauria</taxon>
        <taxon>Saurischia</taxon>
        <taxon>Theropoda</taxon>
        <taxon>Coelurosauria</taxon>
        <taxon>Aves</taxon>
        <taxon>Neognathae</taxon>
        <taxon>Neoaves</taxon>
        <taxon>Aequornithes</taxon>
        <taxon>Ciconiiformes</taxon>
        <taxon>Ciconiidae</taxon>
        <taxon>Mycteria</taxon>
    </lineage>
</organism>
<comment type="caution">
    <text evidence="1">The sequence shown here is derived from an EMBL/GenBank/DDBJ whole genome shotgun (WGS) entry which is preliminary data.</text>
</comment>
<dbReference type="AlphaFoldDB" id="A0AAN7MTU2"/>
<sequence length="391" mass="42063">MTVLSQWAQTETQEVPSGHQETLFQCEDARSCPHVGQSQFQPAPRRTCCYSKLSPSTLEPFSNTGDDSVITCLRKGKKTLHSSRERGVRIHERNSIADTKGSEEGAGRDVPGAGEGIPLQPMEKIMVKQVVPLQPMVNHSGADIHPAACGGPQAGTGGCTLKKAAVPEEPALHRLLAGATAHEGPMLEQSIPEGLHPCRRPTLEQFVKNCSPWEGPTLEKVMKTLSHGRDPTLEQGKSAAFQPLFPKPVALHGVAVAQVQDLALGLVKPHTIDLGPSIQPVHVPLQSLPTLQQINTPTQLGVICKLTEGALNPLIQIINKDVKQNWPQHRALGNTTCDQLPTGVNSIHHHSLGPASQPVLYPAKSTPVQAMNSQFLQENALGNRVKGFTVV</sequence>
<proteinExistence type="predicted"/>
<dbReference type="Proteomes" id="UP001333110">
    <property type="component" value="Unassembled WGS sequence"/>
</dbReference>
<accession>A0AAN7MTU2</accession>
<evidence type="ECO:0000313" key="2">
    <source>
        <dbReference type="Proteomes" id="UP001333110"/>
    </source>
</evidence>
<name>A0AAN7MTU2_MYCAM</name>
<dbReference type="EMBL" id="JAUNZN010000009">
    <property type="protein sequence ID" value="KAK4815938.1"/>
    <property type="molecule type" value="Genomic_DNA"/>
</dbReference>
<protein>
    <submittedName>
        <fullName evidence="1">Uncharacterized protein</fullName>
    </submittedName>
</protein>
<keyword evidence="2" id="KW-1185">Reference proteome</keyword>